<evidence type="ECO:0000256" key="1">
    <source>
        <dbReference type="ARBA" id="ARBA00022801"/>
    </source>
</evidence>
<evidence type="ECO:0000259" key="3">
    <source>
        <dbReference type="PROSITE" id="PS51462"/>
    </source>
</evidence>
<dbReference type="InterPro" id="IPR036875">
    <property type="entry name" value="Znf_CCHC_sf"/>
</dbReference>
<dbReference type="AlphaFoldDB" id="A0A6C0F5P4"/>
<proteinExistence type="predicted"/>
<dbReference type="SUPFAM" id="SSF57756">
    <property type="entry name" value="Retrovirus zinc finger-like domains"/>
    <property type="match status" value="1"/>
</dbReference>
<dbReference type="InterPro" id="IPR051325">
    <property type="entry name" value="Nudix_hydrolase_domain"/>
</dbReference>
<dbReference type="GO" id="GO:0006167">
    <property type="term" value="P:AMP biosynthetic process"/>
    <property type="evidence" value="ECO:0007669"/>
    <property type="project" value="TreeGrafter"/>
</dbReference>
<sequence length="279" mass="33297">MDKMNNYCNNCGNYGHVYRNCRHPILSYGIILYHECGNEGSKIVLVERKDTLSYIEFLRGKYPSITKLDYLELLFSRFSTDELKRLTNNEFDKLWRDLWIDTSTINTRIRKEYNKSKENFNLLRTGYEVNGKTVNLESIIANVDNKYNDNEWEIPKGRRKRGETNRDCAIREFEEETNIKADTYKLINNMIPFIEEYTGINGVRYKHVYYIGKINNECDLKIDKDNKNQYTEVKSIEWCTKGKCLEKIRDYNHSKIKIINDFFDFIDNYKGYISIKDVE</sequence>
<dbReference type="InterPro" id="IPR015797">
    <property type="entry name" value="NUDIX_hydrolase-like_dom_sf"/>
</dbReference>
<dbReference type="GO" id="GO:0003676">
    <property type="term" value="F:nucleic acid binding"/>
    <property type="evidence" value="ECO:0007669"/>
    <property type="project" value="InterPro"/>
</dbReference>
<dbReference type="Gene3D" id="3.90.79.10">
    <property type="entry name" value="Nucleoside Triphosphate Pyrophosphohydrolase"/>
    <property type="match status" value="1"/>
</dbReference>
<dbReference type="InterPro" id="IPR001878">
    <property type="entry name" value="Znf_CCHC"/>
</dbReference>
<dbReference type="PANTHER" id="PTHR21340:SF0">
    <property type="entry name" value="BIS(5'-NUCLEOSYL)-TETRAPHOSPHATASE [ASYMMETRICAL]"/>
    <property type="match status" value="1"/>
</dbReference>
<evidence type="ECO:0000259" key="2">
    <source>
        <dbReference type="PROSITE" id="PS50158"/>
    </source>
</evidence>
<feature type="domain" description="CCHC-type" evidence="2">
    <location>
        <begin position="8"/>
        <end position="22"/>
    </location>
</feature>
<dbReference type="PROSITE" id="PS51462">
    <property type="entry name" value="NUDIX"/>
    <property type="match status" value="1"/>
</dbReference>
<dbReference type="PROSITE" id="PS00893">
    <property type="entry name" value="NUDIX_BOX"/>
    <property type="match status" value="1"/>
</dbReference>
<dbReference type="GO" id="GO:0008270">
    <property type="term" value="F:zinc ion binding"/>
    <property type="evidence" value="ECO:0007669"/>
    <property type="project" value="InterPro"/>
</dbReference>
<dbReference type="SUPFAM" id="SSF55811">
    <property type="entry name" value="Nudix"/>
    <property type="match status" value="1"/>
</dbReference>
<accession>A0A6C0F5P4</accession>
<name>A0A6C0F5P4_9ZZZZ</name>
<dbReference type="GO" id="GO:0006754">
    <property type="term" value="P:ATP biosynthetic process"/>
    <property type="evidence" value="ECO:0007669"/>
    <property type="project" value="TreeGrafter"/>
</dbReference>
<feature type="domain" description="Nudix hydrolase" evidence="3">
    <location>
        <begin position="23"/>
        <end position="264"/>
    </location>
</feature>
<dbReference type="PROSITE" id="PS50158">
    <property type="entry name" value="ZF_CCHC"/>
    <property type="match status" value="1"/>
</dbReference>
<dbReference type="InterPro" id="IPR000086">
    <property type="entry name" value="NUDIX_hydrolase_dom"/>
</dbReference>
<organism evidence="4">
    <name type="scientific">viral metagenome</name>
    <dbReference type="NCBI Taxonomy" id="1070528"/>
    <lineage>
        <taxon>unclassified sequences</taxon>
        <taxon>metagenomes</taxon>
        <taxon>organismal metagenomes</taxon>
    </lineage>
</organism>
<dbReference type="Pfam" id="PF00293">
    <property type="entry name" value="NUDIX"/>
    <property type="match status" value="1"/>
</dbReference>
<evidence type="ECO:0000313" key="4">
    <source>
        <dbReference type="EMBL" id="QHT36484.1"/>
    </source>
</evidence>
<protein>
    <recommendedName>
        <fullName evidence="5">Nudix hydrolase domain-containing protein</fullName>
    </recommendedName>
</protein>
<dbReference type="GO" id="GO:0004081">
    <property type="term" value="F:bis(5'-nucleosyl)-tetraphosphatase (asymmetrical) activity"/>
    <property type="evidence" value="ECO:0007669"/>
    <property type="project" value="TreeGrafter"/>
</dbReference>
<dbReference type="EMBL" id="MN738743">
    <property type="protein sequence ID" value="QHT36484.1"/>
    <property type="molecule type" value="Genomic_DNA"/>
</dbReference>
<evidence type="ECO:0008006" key="5">
    <source>
        <dbReference type="Google" id="ProtNLM"/>
    </source>
</evidence>
<dbReference type="InterPro" id="IPR020084">
    <property type="entry name" value="NUDIX_hydrolase_CS"/>
</dbReference>
<keyword evidence="1" id="KW-0378">Hydrolase</keyword>
<reference evidence="4" key="1">
    <citation type="journal article" date="2020" name="Nature">
        <title>Giant virus diversity and host interactions through global metagenomics.</title>
        <authorList>
            <person name="Schulz F."/>
            <person name="Roux S."/>
            <person name="Paez-Espino D."/>
            <person name="Jungbluth S."/>
            <person name="Walsh D.A."/>
            <person name="Denef V.J."/>
            <person name="McMahon K.D."/>
            <person name="Konstantinidis K.T."/>
            <person name="Eloe-Fadrosh E.A."/>
            <person name="Kyrpides N.C."/>
            <person name="Woyke T."/>
        </authorList>
    </citation>
    <scope>NUCLEOTIDE SEQUENCE</scope>
    <source>
        <strain evidence="4">GVMAG-S-ERX555931-87</strain>
    </source>
</reference>
<dbReference type="PANTHER" id="PTHR21340">
    <property type="entry name" value="DIADENOSINE 5,5-P1,P4-TETRAPHOSPHATE PYROPHOSPHOHYDROLASE MUTT"/>
    <property type="match status" value="1"/>
</dbReference>